<accession>A0A1H2XY20</accession>
<dbReference type="PANTHER" id="PTHR22550:SF18">
    <property type="entry name" value="VWFA DOMAIN-CONTAINING PROTEIN"/>
    <property type="match status" value="1"/>
</dbReference>
<evidence type="ECO:0000313" key="4">
    <source>
        <dbReference type="Proteomes" id="UP000199675"/>
    </source>
</evidence>
<dbReference type="EMBL" id="FNNE01000005">
    <property type="protein sequence ID" value="SDW97766.1"/>
    <property type="molecule type" value="Genomic_DNA"/>
</dbReference>
<dbReference type="PROSITE" id="PS50234">
    <property type="entry name" value="VWFA"/>
    <property type="match status" value="1"/>
</dbReference>
<feature type="transmembrane region" description="Helical" evidence="1">
    <location>
        <begin position="296"/>
        <end position="317"/>
    </location>
</feature>
<dbReference type="InterPro" id="IPR002035">
    <property type="entry name" value="VWF_A"/>
</dbReference>
<evidence type="ECO:0000259" key="2">
    <source>
        <dbReference type="PROSITE" id="PS50234"/>
    </source>
</evidence>
<evidence type="ECO:0000313" key="3">
    <source>
        <dbReference type="EMBL" id="SDW97766.1"/>
    </source>
</evidence>
<gene>
    <name evidence="3" type="ORF">SAMN04487960_105196</name>
</gene>
<dbReference type="STRING" id="488533.SAMN04487960_105196"/>
<dbReference type="PANTHER" id="PTHR22550">
    <property type="entry name" value="SPORE GERMINATION PROTEIN"/>
    <property type="match status" value="1"/>
</dbReference>
<dbReference type="InterPro" id="IPR050768">
    <property type="entry name" value="UPF0353/GerABKA_families"/>
</dbReference>
<sequence length="337" mass="36159">MILFDAPWVWLLLPLPWLGYRWLPVYREQRRALRVPFTVAFSGRIDSAPGKGLESLPATTLLVRWLIWILLLAAAARPVSLEPPLSTLEPRRDLVLAIDLSESMAERDVIGPDHTRIDRLSAVKAAITTFIHQRASDRIGMVGFGDGAFPLAPPSSDHGTLIQMLDALASGMAGANTAMGDAIGVTLNLLDESQAPEQLLILLTDGNDNRSLLPPLQAAAIAAERGLVIHTIGFGQPGDSVGDGVDTETLARIANATGGQHFLATDPQALAQVYRTIDGLTPENAEVITAQPHRELFWIPALIAVGLSVLQALAGAVPVRSDHGRQQHDDKSRAGHA</sequence>
<dbReference type="OrthoDB" id="6206554at2"/>
<evidence type="ECO:0000256" key="1">
    <source>
        <dbReference type="SAM" id="Phobius"/>
    </source>
</evidence>
<keyword evidence="1" id="KW-0812">Transmembrane</keyword>
<dbReference type="AlphaFoldDB" id="A0A1H2XY20"/>
<keyword evidence="1" id="KW-1133">Transmembrane helix</keyword>
<protein>
    <submittedName>
        <fullName evidence="3">Ca-activated chloride channel family protein</fullName>
    </submittedName>
</protein>
<dbReference type="SMART" id="SM00327">
    <property type="entry name" value="VWA"/>
    <property type="match status" value="1"/>
</dbReference>
<dbReference type="InterPro" id="IPR036465">
    <property type="entry name" value="vWFA_dom_sf"/>
</dbReference>
<dbReference type="RefSeq" id="WP_091812973.1">
    <property type="nucleotide sequence ID" value="NZ_FNNE01000005.1"/>
</dbReference>
<reference evidence="3 4" key="1">
    <citation type="submission" date="2016-10" db="EMBL/GenBank/DDBJ databases">
        <authorList>
            <person name="de Groot N.N."/>
        </authorList>
    </citation>
    <scope>NUCLEOTIDE SEQUENCE [LARGE SCALE GENOMIC DNA]</scope>
    <source>
        <strain evidence="3 4">CGMCC 1.7059</strain>
    </source>
</reference>
<proteinExistence type="predicted"/>
<feature type="domain" description="VWFA" evidence="2">
    <location>
        <begin position="93"/>
        <end position="277"/>
    </location>
</feature>
<organism evidence="3 4">
    <name type="scientific">Marinobacter mobilis</name>
    <dbReference type="NCBI Taxonomy" id="488533"/>
    <lineage>
        <taxon>Bacteria</taxon>
        <taxon>Pseudomonadati</taxon>
        <taxon>Pseudomonadota</taxon>
        <taxon>Gammaproteobacteria</taxon>
        <taxon>Pseudomonadales</taxon>
        <taxon>Marinobacteraceae</taxon>
        <taxon>Marinobacter</taxon>
    </lineage>
</organism>
<dbReference type="Gene3D" id="3.40.50.410">
    <property type="entry name" value="von Willebrand factor, type A domain"/>
    <property type="match status" value="1"/>
</dbReference>
<dbReference type="SUPFAM" id="SSF53300">
    <property type="entry name" value="vWA-like"/>
    <property type="match status" value="1"/>
</dbReference>
<keyword evidence="4" id="KW-1185">Reference proteome</keyword>
<dbReference type="Pfam" id="PF00092">
    <property type="entry name" value="VWA"/>
    <property type="match status" value="1"/>
</dbReference>
<dbReference type="Proteomes" id="UP000199675">
    <property type="component" value="Unassembled WGS sequence"/>
</dbReference>
<name>A0A1H2XY20_9GAMM</name>
<keyword evidence="1" id="KW-0472">Membrane</keyword>